<dbReference type="InterPro" id="IPR012291">
    <property type="entry name" value="CBM2_carb-bd_dom_sf"/>
</dbReference>
<dbReference type="InterPro" id="IPR036749">
    <property type="entry name" value="Expansin_CBD_sf"/>
</dbReference>
<dbReference type="RefSeq" id="WP_377546452.1">
    <property type="nucleotide sequence ID" value="NZ_JBHSBN010000010.1"/>
</dbReference>
<dbReference type="SMART" id="SM00637">
    <property type="entry name" value="CBD_II"/>
    <property type="match status" value="1"/>
</dbReference>
<evidence type="ECO:0000313" key="5">
    <source>
        <dbReference type="Proteomes" id="UP001595868"/>
    </source>
</evidence>
<evidence type="ECO:0000313" key="4">
    <source>
        <dbReference type="EMBL" id="MFC4107486.1"/>
    </source>
</evidence>
<dbReference type="InterPro" id="IPR036908">
    <property type="entry name" value="RlpA-like_sf"/>
</dbReference>
<dbReference type="Gene3D" id="2.60.40.290">
    <property type="match status" value="1"/>
</dbReference>
<keyword evidence="1" id="KW-0732">Signal</keyword>
<keyword evidence="5" id="KW-1185">Reference proteome</keyword>
<comment type="caution">
    <text evidence="4">The sequence shown here is derived from an EMBL/GenBank/DDBJ whole genome shotgun (WGS) entry which is preliminary data.</text>
</comment>
<dbReference type="Pfam" id="PF00553">
    <property type="entry name" value="CBM_2"/>
    <property type="match status" value="1"/>
</dbReference>
<evidence type="ECO:0000256" key="2">
    <source>
        <dbReference type="SAM" id="MobiDB-lite"/>
    </source>
</evidence>
<dbReference type="InterPro" id="IPR001919">
    <property type="entry name" value="CBD2"/>
</dbReference>
<feature type="region of interest" description="Disordered" evidence="2">
    <location>
        <begin position="314"/>
        <end position="360"/>
    </location>
</feature>
<dbReference type="PANTHER" id="PTHR31836:SF28">
    <property type="entry name" value="SRCR DOMAIN-CONTAINING PROTEIN-RELATED"/>
    <property type="match status" value="1"/>
</dbReference>
<dbReference type="Gene3D" id="2.40.40.10">
    <property type="entry name" value="RlpA-like domain"/>
    <property type="match status" value="1"/>
</dbReference>
<sequence length="455" mass="46726">MTTIVPRPRARLLAVLAGWAVLLLAATQLPAYALAPVDPPAPVTGNATYFDGLGSPYGGCGLPQSELDSPDFVALNVYNLPGDYSSFPARPMPPDQAAKIGAWDNGHNCGRFVQVSIGDYCTGLNDGAAGQPFCRNGSWVADGYNGATLTMVVADSCGDPNAWCRDDPYHLDLSKASLNRFARNGTPVGDLYPNHWGNRHVSWSYVPAPGYTGDIRIGFLQGAQPYWPAIAVSHLANGIHGVEYLANGAWQAATMNGDMGQSYVLGATTSGGSQFEIRVRDVTGQLVNGGRSYRFGLPASCGGRCSAAYTSVSYTTSDGGGPTPTPTATGSPGPTPTTPAPTTPAPTTPAPTTPAPGGGCTARYAVTGSWSGGFQAEVTVTNAGAATTGWTTDFSFPGGQRIASSWNATVSQTGQQVTATNAAYNGRLAPGASTSWGLVGTGDAGSPPAVTCTAR</sequence>
<feature type="compositionally biased region" description="Pro residues" evidence="2">
    <location>
        <begin position="333"/>
        <end position="354"/>
    </location>
</feature>
<organism evidence="4 5">
    <name type="scientific">Micromonospora zhanjiangensis</name>
    <dbReference type="NCBI Taxonomy" id="1522057"/>
    <lineage>
        <taxon>Bacteria</taxon>
        <taxon>Bacillati</taxon>
        <taxon>Actinomycetota</taxon>
        <taxon>Actinomycetes</taxon>
        <taxon>Micromonosporales</taxon>
        <taxon>Micromonosporaceae</taxon>
        <taxon>Micromonospora</taxon>
    </lineage>
</organism>
<dbReference type="InterPro" id="IPR008965">
    <property type="entry name" value="CBM2/CBM3_carb-bd_dom_sf"/>
</dbReference>
<dbReference type="Gene3D" id="2.60.40.760">
    <property type="entry name" value="Expansin, cellulose-binding-like domain"/>
    <property type="match status" value="1"/>
</dbReference>
<dbReference type="PANTHER" id="PTHR31836">
    <property type="match status" value="1"/>
</dbReference>
<dbReference type="Proteomes" id="UP001595868">
    <property type="component" value="Unassembled WGS sequence"/>
</dbReference>
<protein>
    <submittedName>
        <fullName evidence="4">Cellulose binding domain-containing protein</fullName>
    </submittedName>
</protein>
<evidence type="ECO:0000259" key="3">
    <source>
        <dbReference type="PROSITE" id="PS51173"/>
    </source>
</evidence>
<feature type="domain" description="CBM2" evidence="3">
    <location>
        <begin position="353"/>
        <end position="455"/>
    </location>
</feature>
<dbReference type="PROSITE" id="PS51173">
    <property type="entry name" value="CBM2"/>
    <property type="match status" value="1"/>
</dbReference>
<evidence type="ECO:0000256" key="1">
    <source>
        <dbReference type="ARBA" id="ARBA00022729"/>
    </source>
</evidence>
<dbReference type="InterPro" id="IPR051477">
    <property type="entry name" value="Expansin_CellWall"/>
</dbReference>
<accession>A0ABV8KPF7</accession>
<name>A0ABV8KPF7_9ACTN</name>
<dbReference type="SUPFAM" id="SSF50685">
    <property type="entry name" value="Barwin-like endoglucanases"/>
    <property type="match status" value="1"/>
</dbReference>
<dbReference type="SUPFAM" id="SSF49384">
    <property type="entry name" value="Carbohydrate-binding domain"/>
    <property type="match status" value="1"/>
</dbReference>
<gene>
    <name evidence="4" type="ORF">ACFOX0_16335</name>
</gene>
<reference evidence="5" key="1">
    <citation type="journal article" date="2019" name="Int. J. Syst. Evol. Microbiol.">
        <title>The Global Catalogue of Microorganisms (GCM) 10K type strain sequencing project: providing services to taxonomists for standard genome sequencing and annotation.</title>
        <authorList>
            <consortium name="The Broad Institute Genomics Platform"/>
            <consortium name="The Broad Institute Genome Sequencing Center for Infectious Disease"/>
            <person name="Wu L."/>
            <person name="Ma J."/>
        </authorList>
    </citation>
    <scope>NUCLEOTIDE SEQUENCE [LARGE SCALE GENOMIC DNA]</scope>
    <source>
        <strain evidence="5">2902at01</strain>
    </source>
</reference>
<dbReference type="EMBL" id="JBHSBN010000010">
    <property type="protein sequence ID" value="MFC4107486.1"/>
    <property type="molecule type" value="Genomic_DNA"/>
</dbReference>
<proteinExistence type="predicted"/>